<evidence type="ECO:0000256" key="1">
    <source>
        <dbReference type="ARBA" id="ARBA00022737"/>
    </source>
</evidence>
<dbReference type="InterPro" id="IPR001258">
    <property type="entry name" value="NHL_repeat"/>
</dbReference>
<dbReference type="EMBL" id="DF967975">
    <property type="protein sequence ID" value="GAP19551.1"/>
    <property type="molecule type" value="Genomic_DNA"/>
</dbReference>
<dbReference type="Gene3D" id="2.120.10.30">
    <property type="entry name" value="TolB, C-terminal domain"/>
    <property type="match status" value="4"/>
</dbReference>
<dbReference type="GO" id="GO:0008270">
    <property type="term" value="F:zinc ion binding"/>
    <property type="evidence" value="ECO:0007669"/>
    <property type="project" value="UniProtKB-KW"/>
</dbReference>
<keyword evidence="1" id="KW-0677">Repeat</keyword>
<dbReference type="PANTHER" id="PTHR24104">
    <property type="entry name" value="E3 UBIQUITIN-PROTEIN LIGASE NHLRC1-RELATED"/>
    <property type="match status" value="1"/>
</dbReference>
<name>A0A0M8JQ30_9CHLR</name>
<feature type="repeat" description="NHL" evidence="2">
    <location>
        <begin position="545"/>
        <end position="588"/>
    </location>
</feature>
<dbReference type="SUPFAM" id="SSF63829">
    <property type="entry name" value="Calcium-dependent phosphotriesterase"/>
    <property type="match status" value="1"/>
</dbReference>
<feature type="chain" id="PRO_5005817383" evidence="4">
    <location>
        <begin position="28"/>
        <end position="1059"/>
    </location>
</feature>
<dbReference type="OrthoDB" id="134709at2"/>
<organism evidence="5">
    <name type="scientific">Levilinea saccharolytica</name>
    <dbReference type="NCBI Taxonomy" id="229921"/>
    <lineage>
        <taxon>Bacteria</taxon>
        <taxon>Bacillati</taxon>
        <taxon>Chloroflexota</taxon>
        <taxon>Anaerolineae</taxon>
        <taxon>Anaerolineales</taxon>
        <taxon>Anaerolineaceae</taxon>
        <taxon>Levilinea</taxon>
    </lineage>
</organism>
<proteinExistence type="predicted"/>
<accession>A0A0M8JQ30</accession>
<dbReference type="RefSeq" id="WP_062419822.1">
    <property type="nucleotide sequence ID" value="NZ_BBXZ01000182.1"/>
</dbReference>
<dbReference type="InterPro" id="IPR011042">
    <property type="entry name" value="6-blade_b-propeller_TolB-like"/>
</dbReference>
<evidence type="ECO:0000256" key="3">
    <source>
        <dbReference type="SAM" id="MobiDB-lite"/>
    </source>
</evidence>
<dbReference type="PROSITE" id="PS51125">
    <property type="entry name" value="NHL"/>
    <property type="match status" value="3"/>
</dbReference>
<evidence type="ECO:0000313" key="5">
    <source>
        <dbReference type="EMBL" id="GAP19551.1"/>
    </source>
</evidence>
<evidence type="ECO:0000256" key="4">
    <source>
        <dbReference type="SAM" id="SignalP"/>
    </source>
</evidence>
<dbReference type="CDD" id="cd05819">
    <property type="entry name" value="NHL"/>
    <property type="match status" value="2"/>
</dbReference>
<gene>
    <name evidence="5" type="ORF">LSAC_03461</name>
</gene>
<evidence type="ECO:0000256" key="2">
    <source>
        <dbReference type="PROSITE-ProRule" id="PRU00504"/>
    </source>
</evidence>
<protein>
    <submittedName>
        <fullName evidence="5">Gluconolactonase</fullName>
    </submittedName>
</protein>
<dbReference type="AlphaFoldDB" id="A0A0M8JQ30"/>
<feature type="signal peptide" evidence="4">
    <location>
        <begin position="1"/>
        <end position="27"/>
    </location>
</feature>
<dbReference type="Pfam" id="PF01436">
    <property type="entry name" value="NHL"/>
    <property type="match status" value="2"/>
</dbReference>
<feature type="region of interest" description="Disordered" evidence="3">
    <location>
        <begin position="31"/>
        <end position="51"/>
    </location>
</feature>
<dbReference type="SUPFAM" id="SSF101898">
    <property type="entry name" value="NHL repeat"/>
    <property type="match status" value="1"/>
</dbReference>
<dbReference type="PANTHER" id="PTHR24104:SF25">
    <property type="entry name" value="PROTEIN LIN-41"/>
    <property type="match status" value="1"/>
</dbReference>
<reference evidence="5" key="1">
    <citation type="journal article" date="2015" name="Genome Announc.">
        <title>Draft Genome Sequences of Anaerolinea thermolimosa IMO-1, Bellilinea caldifistulae GOMI-1, Leptolinea tardivitalis YMTK-2, Levilinea saccharolytica KIBI-1, Longilinea arvoryzae KOME-1, Previously Described as Members of the Class Anaerolineae (Chloroflexi).</title>
        <authorList>
            <person name="Matsuura N."/>
            <person name="Tourlousse M.D."/>
            <person name="Ohashi A."/>
            <person name="Hugenholtz P."/>
            <person name="Sekiguchi Y."/>
        </authorList>
    </citation>
    <scope>NUCLEOTIDE SEQUENCE</scope>
    <source>
        <strain evidence="5">KIBI-1</strain>
    </source>
</reference>
<feature type="repeat" description="NHL" evidence="2">
    <location>
        <begin position="502"/>
        <end position="538"/>
    </location>
</feature>
<feature type="repeat" description="NHL" evidence="2">
    <location>
        <begin position="647"/>
        <end position="686"/>
    </location>
</feature>
<dbReference type="InterPro" id="IPR050952">
    <property type="entry name" value="TRIM-NHL_E3_ligases"/>
</dbReference>
<keyword evidence="4" id="KW-0732">Signal</keyword>
<sequence length="1059" mass="115598">MHTKFHKFWLVGLLVIVSMLANVSGVAAFPEPPDGPQPAQPRGGSGAGVAVTQGAEPNAQAIALGKPGTVFSYNSAFGEVDTPYFDSPTLDDPILYLNRPFGLRYNAAGELFITEEDGARLSMLETDGTPVVLAGRPGMHDWGNFGMNWPKDVAVDANGLLWVPNNEVITVVDPNAPEGERVVAHVPNEPWNEPNESRLNESMGLAFDGTRLFVSDRGRNCVKVFDADINNFTMTWRYDIGVCDEWGDASQTERFNRQAHVEFYDGVLYVADSDNNRVMACEEDPADTFTCSVFHGTGNPGSADDELNRPAGLGLEFSPNPYLLIADGDNGRVARCNLSGGPVTCDPDFITVYGWPVIDVAYDAVSGTYAVSDGEKIRRFPATGGGDADYTVIAGDPDGKPYLTDDAHFYGVRGIDTDSKNNVYFAEELGGRMFKFDALGNLVWSFGTRSDNPEEGLNGPMSLAVSRTGLVYVGQNGWARLLVYSAVDGSFVRRIDQDWDTGTEDYHLTGVSGLAVDPRGYVYVADRWRHRVMVYDRFDQKVMELGVKDEPGQDSGHFAEPGGIAVDAKLNIYVADTNNCRVQKFNKKGVYQMTIGSQMCGPDGFDSLGRPLDVAVDAKGRIYVADEWHVRTQVFDKTGAYLTTIGGNWGSGTSQFRNASGVAVDKKSNVYIADWSTAQVKKFLPKAPDYFGQLTLNGFGSRWADAVTAVSMYKGLLYAGVQSDRGAQIWRKGKKGWEVVEADGFRNGNNGIDFLFEYNGMLYASTYNYDPNSGGQIWRTMDGLTWQIVVNNGFDQFQRNPEVFRMMKVGNELCATTWSSNSGAQLWCSPSGDLGSWTKEDLGGDGFGHDDGIAITDLVEYQGAWYASTFHANYDDDGDGNPDDLDGDADGGQVWRRDNTGTWSQVNENGFGNTGNIVISSLVPFTGGLYAMAVHSPGESSQIWRCTDQCDDTGDWEFVTDGETLGGDWNYRRGAGLVLVGTRLAAVMGNNDLGLGVFTTLDGNLWTQAGLPGMGNSNNQLTYYSNSLFPYKGNLYMGVFNWGTGASLWKFCPTKKVCK</sequence>